<dbReference type="RefSeq" id="WP_093749929.1">
    <property type="nucleotide sequence ID" value="NZ_BSYN01000001.1"/>
</dbReference>
<keyword evidence="3" id="KW-1003">Cell membrane</keyword>
<evidence type="ECO:0000256" key="2">
    <source>
        <dbReference type="ARBA" id="ARBA00008610"/>
    </source>
</evidence>
<evidence type="ECO:0000313" key="10">
    <source>
        <dbReference type="Proteomes" id="UP000198828"/>
    </source>
</evidence>
<comment type="subcellular location">
    <subcellularLocation>
        <location evidence="1">Cell membrane</location>
        <topology evidence="1">Lipid-anchor</topology>
    </subcellularLocation>
</comment>
<evidence type="ECO:0000256" key="4">
    <source>
        <dbReference type="ARBA" id="ARBA00022729"/>
    </source>
</evidence>
<dbReference type="Pfam" id="PF02608">
    <property type="entry name" value="Bmp"/>
    <property type="match status" value="1"/>
</dbReference>
<reference evidence="9 10" key="1">
    <citation type="submission" date="2016-10" db="EMBL/GenBank/DDBJ databases">
        <authorList>
            <person name="de Groot N.N."/>
        </authorList>
    </citation>
    <scope>NUCLEOTIDE SEQUENCE [LARGE SCALE GENOMIC DNA]</scope>
    <source>
        <strain evidence="9 10">DSM 23310</strain>
    </source>
</reference>
<sequence length="357" mass="39053">MKTKFKCFLISMLILALFLTGCSGGSSPAESENSKEDEVKIAMVLGEGGLGDLGFNDEAFEGLETAAEDFGVSFDYVEPKSVNDFEPQLRMFAESGEYDLVIAVGATQVDAVKLVASEFTDQKFSIIDVVVEGYDNIHSSSARNPEQHFLSGVLSGLVTLDDRLPYINEENILAFAISIDAPIPREAAAGFMAGAKYVNPDVEIIYNFIGSYRDPEKAKEIALTAFDRGADIITHNAGASGLGVIEAAREREKYVIGTSRQSADVDYSLAVSVKKTEQMVYNEVKSIVEGTWEPGASVYGIADNVCDYDISGLKVEIPEDIIEIVEDIKQEIIDGKLELPYRIEDVDEWAAKNQYKK</sequence>
<evidence type="ECO:0000256" key="3">
    <source>
        <dbReference type="ARBA" id="ARBA00022475"/>
    </source>
</evidence>
<comment type="similarity">
    <text evidence="2">Belongs to the BMP lipoprotein family.</text>
</comment>
<keyword evidence="5" id="KW-0472">Membrane</keyword>
<evidence type="ECO:0000256" key="6">
    <source>
        <dbReference type="ARBA" id="ARBA00023288"/>
    </source>
</evidence>
<dbReference type="InterPro" id="IPR003760">
    <property type="entry name" value="PnrA-like"/>
</dbReference>
<evidence type="ECO:0000256" key="7">
    <source>
        <dbReference type="SAM" id="SignalP"/>
    </source>
</evidence>
<dbReference type="Proteomes" id="UP000198828">
    <property type="component" value="Unassembled WGS sequence"/>
</dbReference>
<feature type="domain" description="ABC transporter substrate-binding protein PnrA-like" evidence="8">
    <location>
        <begin position="42"/>
        <end position="309"/>
    </location>
</feature>
<organism evidence="9 10">
    <name type="scientific">Tepidimicrobium xylanilyticum</name>
    <dbReference type="NCBI Taxonomy" id="1123352"/>
    <lineage>
        <taxon>Bacteria</taxon>
        <taxon>Bacillati</taxon>
        <taxon>Bacillota</taxon>
        <taxon>Tissierellia</taxon>
        <taxon>Tissierellales</taxon>
        <taxon>Tepidimicrobiaceae</taxon>
        <taxon>Tepidimicrobium</taxon>
    </lineage>
</organism>
<dbReference type="InterPro" id="IPR028082">
    <property type="entry name" value="Peripla_BP_I"/>
</dbReference>
<keyword evidence="6" id="KW-0449">Lipoprotein</keyword>
<dbReference type="Gene3D" id="3.40.50.2300">
    <property type="match status" value="2"/>
</dbReference>
<dbReference type="OrthoDB" id="9769871at2"/>
<feature type="signal peptide" evidence="7">
    <location>
        <begin position="1"/>
        <end position="28"/>
    </location>
</feature>
<keyword evidence="4 7" id="KW-0732">Signal</keyword>
<protein>
    <submittedName>
        <fullName evidence="9">Basic membrane protein A</fullName>
    </submittedName>
</protein>
<dbReference type="EMBL" id="FNNG01000001">
    <property type="protein sequence ID" value="SDW08546.1"/>
    <property type="molecule type" value="Genomic_DNA"/>
</dbReference>
<name>A0A1H2QN06_9FIRM</name>
<keyword evidence="10" id="KW-1185">Reference proteome</keyword>
<evidence type="ECO:0000259" key="8">
    <source>
        <dbReference type="Pfam" id="PF02608"/>
    </source>
</evidence>
<dbReference type="GO" id="GO:0005886">
    <property type="term" value="C:plasma membrane"/>
    <property type="evidence" value="ECO:0007669"/>
    <property type="project" value="UniProtKB-SubCell"/>
</dbReference>
<evidence type="ECO:0000256" key="5">
    <source>
        <dbReference type="ARBA" id="ARBA00023136"/>
    </source>
</evidence>
<dbReference type="InterPro" id="IPR050957">
    <property type="entry name" value="BMP_lipoprotein"/>
</dbReference>
<dbReference type="PANTHER" id="PTHR34296:SF2">
    <property type="entry name" value="ABC TRANSPORTER GUANOSINE-BINDING PROTEIN NUPN"/>
    <property type="match status" value="1"/>
</dbReference>
<proteinExistence type="inferred from homology"/>
<dbReference type="PROSITE" id="PS51257">
    <property type="entry name" value="PROKAR_LIPOPROTEIN"/>
    <property type="match status" value="1"/>
</dbReference>
<evidence type="ECO:0000256" key="1">
    <source>
        <dbReference type="ARBA" id="ARBA00004193"/>
    </source>
</evidence>
<feature type="chain" id="PRO_5038858297" evidence="7">
    <location>
        <begin position="29"/>
        <end position="357"/>
    </location>
</feature>
<dbReference type="SUPFAM" id="SSF53822">
    <property type="entry name" value="Periplasmic binding protein-like I"/>
    <property type="match status" value="1"/>
</dbReference>
<dbReference type="AlphaFoldDB" id="A0A1H2QN06"/>
<accession>A0A1H2QN06</accession>
<dbReference type="PANTHER" id="PTHR34296">
    <property type="entry name" value="TRANSCRIPTIONAL ACTIVATOR PROTEIN MED"/>
    <property type="match status" value="1"/>
</dbReference>
<gene>
    <name evidence="9" type="ORF">SAMN05660923_00187</name>
</gene>
<evidence type="ECO:0000313" key="9">
    <source>
        <dbReference type="EMBL" id="SDW08546.1"/>
    </source>
</evidence>